<reference evidence="1" key="1">
    <citation type="journal article" date="2023" name="Insect Mol. Biol.">
        <title>Genome sequencing provides insights into the evolution of gene families encoding plant cell wall-degrading enzymes in longhorned beetles.</title>
        <authorList>
            <person name="Shin N.R."/>
            <person name="Okamura Y."/>
            <person name="Kirsch R."/>
            <person name="Pauchet Y."/>
        </authorList>
    </citation>
    <scope>NUCLEOTIDE SEQUENCE</scope>
    <source>
        <strain evidence="1">AMC_N1</strain>
    </source>
</reference>
<keyword evidence="2" id="KW-1185">Reference proteome</keyword>
<evidence type="ECO:0000313" key="2">
    <source>
        <dbReference type="Proteomes" id="UP001162162"/>
    </source>
</evidence>
<sequence>MEIPYYFGKVTLASASEATWKVSTDAISNLKQGLVSLFNDSFSKQLQETAQDRTELDKGFVEILLRKIKRLVQFVPVK</sequence>
<gene>
    <name evidence="1" type="ORF">NQ318_007316</name>
</gene>
<dbReference type="EMBL" id="JAPWTK010000025">
    <property type="protein sequence ID" value="KAJ8957101.1"/>
    <property type="molecule type" value="Genomic_DNA"/>
</dbReference>
<dbReference type="AlphaFoldDB" id="A0AAV8YZI4"/>
<organism evidence="1 2">
    <name type="scientific">Aromia moschata</name>
    <dbReference type="NCBI Taxonomy" id="1265417"/>
    <lineage>
        <taxon>Eukaryota</taxon>
        <taxon>Metazoa</taxon>
        <taxon>Ecdysozoa</taxon>
        <taxon>Arthropoda</taxon>
        <taxon>Hexapoda</taxon>
        <taxon>Insecta</taxon>
        <taxon>Pterygota</taxon>
        <taxon>Neoptera</taxon>
        <taxon>Endopterygota</taxon>
        <taxon>Coleoptera</taxon>
        <taxon>Polyphaga</taxon>
        <taxon>Cucujiformia</taxon>
        <taxon>Chrysomeloidea</taxon>
        <taxon>Cerambycidae</taxon>
        <taxon>Cerambycinae</taxon>
        <taxon>Callichromatini</taxon>
        <taxon>Aromia</taxon>
    </lineage>
</organism>
<comment type="caution">
    <text evidence="1">The sequence shown here is derived from an EMBL/GenBank/DDBJ whole genome shotgun (WGS) entry which is preliminary data.</text>
</comment>
<evidence type="ECO:0000313" key="1">
    <source>
        <dbReference type="EMBL" id="KAJ8957101.1"/>
    </source>
</evidence>
<proteinExistence type="predicted"/>
<protein>
    <submittedName>
        <fullName evidence="1">Uncharacterized protein</fullName>
    </submittedName>
</protein>
<accession>A0AAV8YZI4</accession>
<name>A0AAV8YZI4_9CUCU</name>
<dbReference type="Proteomes" id="UP001162162">
    <property type="component" value="Unassembled WGS sequence"/>
</dbReference>